<evidence type="ECO:0000313" key="2">
    <source>
        <dbReference type="WBParaSite" id="JU765_v2.g11824.t1"/>
    </source>
</evidence>
<reference evidence="2" key="1">
    <citation type="submission" date="2022-11" db="UniProtKB">
        <authorList>
            <consortium name="WormBaseParasite"/>
        </authorList>
    </citation>
    <scope>IDENTIFICATION</scope>
</reference>
<protein>
    <submittedName>
        <fullName evidence="2">MADF domain-containing protein</fullName>
    </submittedName>
</protein>
<organism evidence="1 2">
    <name type="scientific">Panagrolaimus sp. JU765</name>
    <dbReference type="NCBI Taxonomy" id="591449"/>
    <lineage>
        <taxon>Eukaryota</taxon>
        <taxon>Metazoa</taxon>
        <taxon>Ecdysozoa</taxon>
        <taxon>Nematoda</taxon>
        <taxon>Chromadorea</taxon>
        <taxon>Rhabditida</taxon>
        <taxon>Tylenchina</taxon>
        <taxon>Panagrolaimomorpha</taxon>
        <taxon>Panagrolaimoidea</taxon>
        <taxon>Panagrolaimidae</taxon>
        <taxon>Panagrolaimus</taxon>
    </lineage>
</organism>
<dbReference type="Proteomes" id="UP000887576">
    <property type="component" value="Unplaced"/>
</dbReference>
<dbReference type="WBParaSite" id="JU765_v2.g11824.t1">
    <property type="protein sequence ID" value="JU765_v2.g11824.t1"/>
    <property type="gene ID" value="JU765_v2.g11824"/>
</dbReference>
<name>A0AC34Q114_9BILA</name>
<evidence type="ECO:0000313" key="1">
    <source>
        <dbReference type="Proteomes" id="UP000887576"/>
    </source>
</evidence>
<sequence length="215" mass="25076">MRSASCRKIVWSEILKECQNSLYFNDKTVQWLFKSKWPGLKSNVEKKFIKSKRLSTIDEEIIETERLKDPLFCFLVGEDRKSVRSDVYDSEEEAPDEDEDFADFDYPPAEETHENVNHFIDDGFDDSDAEVIDFSPPSSHEPNVESCVESEQEHPLKANTILQQIMPNSDECTKAYINFLASIEKEWICLLKLKQEKTKQKIQKTKLEIEKLTNV</sequence>
<accession>A0AC34Q114</accession>
<proteinExistence type="predicted"/>